<feature type="chain" id="PRO_5037896861" evidence="1">
    <location>
        <begin position="21"/>
        <end position="286"/>
    </location>
</feature>
<evidence type="ECO:0000256" key="1">
    <source>
        <dbReference type="SAM" id="SignalP"/>
    </source>
</evidence>
<evidence type="ECO:0000313" key="2">
    <source>
        <dbReference type="EMBL" id="HJE38447.1"/>
    </source>
</evidence>
<proteinExistence type="predicted"/>
<dbReference type="Proteomes" id="UP000711407">
    <property type="component" value="Unassembled WGS sequence"/>
</dbReference>
<comment type="caution">
    <text evidence="2">The sequence shown here is derived from an EMBL/GenBank/DDBJ whole genome shotgun (WGS) entry which is preliminary data.</text>
</comment>
<reference evidence="2" key="2">
    <citation type="submission" date="2021-09" db="EMBL/GenBank/DDBJ databases">
        <authorList>
            <person name="Gilroy R."/>
        </authorList>
    </citation>
    <scope>NUCLEOTIDE SEQUENCE</scope>
    <source>
        <strain evidence="2">4100</strain>
    </source>
</reference>
<keyword evidence="1" id="KW-0732">Signal</keyword>
<feature type="signal peptide" evidence="1">
    <location>
        <begin position="1"/>
        <end position="20"/>
    </location>
</feature>
<dbReference type="EMBL" id="DYXT01000014">
    <property type="protein sequence ID" value="HJE38447.1"/>
    <property type="molecule type" value="Genomic_DNA"/>
</dbReference>
<sequence length="286" mass="30954">MKKFTLAFASLALSVASMSAADYYLIGQFNNWTVADPSCIFTDQGSGVYELKFSGTLTSNFKINDGTWSNPNANIGSNGSNLVVGEPYYYYASGNSGNISIEGDVVENPTLILNVNEGTLTITGETQEVEYAYAVYGSIFDGGTTDYVVKEMTEVGSKWEYTADVVPGGFILGKVIAGTTSITQYYHSPDGIVVTDSPMTVLAEDGWYDWISELNGNVTFSFDPEAMTLIVTSPSAWNDITADENATFDIYTIEGNLVKDAANMGDVENLENGMYIVNGQKLMICK</sequence>
<gene>
    <name evidence="2" type="ORF">K8V47_01595</name>
</gene>
<dbReference type="AlphaFoldDB" id="A0A921E7P9"/>
<name>A0A921E7P9_9BACT</name>
<organism evidence="2 3">
    <name type="scientific">Candidatus Amulumruptor caecigallinarius</name>
    <dbReference type="NCBI Taxonomy" id="2109911"/>
    <lineage>
        <taxon>Bacteria</taxon>
        <taxon>Pseudomonadati</taxon>
        <taxon>Bacteroidota</taxon>
        <taxon>Bacteroidia</taxon>
        <taxon>Bacteroidales</taxon>
        <taxon>Muribaculaceae</taxon>
        <taxon>Candidatus Amulumruptor</taxon>
    </lineage>
</organism>
<accession>A0A921E7P9</accession>
<evidence type="ECO:0000313" key="3">
    <source>
        <dbReference type="Proteomes" id="UP000711407"/>
    </source>
</evidence>
<reference evidence="2" key="1">
    <citation type="journal article" date="2021" name="PeerJ">
        <title>Extensive microbial diversity within the chicken gut microbiome revealed by metagenomics and culture.</title>
        <authorList>
            <person name="Gilroy R."/>
            <person name="Ravi A."/>
            <person name="Getino M."/>
            <person name="Pursley I."/>
            <person name="Horton D.L."/>
            <person name="Alikhan N.F."/>
            <person name="Baker D."/>
            <person name="Gharbi K."/>
            <person name="Hall N."/>
            <person name="Watson M."/>
            <person name="Adriaenssens E.M."/>
            <person name="Foster-Nyarko E."/>
            <person name="Jarju S."/>
            <person name="Secka A."/>
            <person name="Antonio M."/>
            <person name="Oren A."/>
            <person name="Chaudhuri R.R."/>
            <person name="La Ragione R."/>
            <person name="Hildebrand F."/>
            <person name="Pallen M.J."/>
        </authorList>
    </citation>
    <scope>NUCLEOTIDE SEQUENCE</scope>
    <source>
        <strain evidence="2">4100</strain>
    </source>
</reference>
<dbReference type="Gene3D" id="2.60.40.3620">
    <property type="match status" value="1"/>
</dbReference>
<protein>
    <submittedName>
        <fullName evidence="2">Uncharacterized protein</fullName>
    </submittedName>
</protein>